<evidence type="ECO:0000313" key="6">
    <source>
        <dbReference type="Proteomes" id="UP000307749"/>
    </source>
</evidence>
<dbReference type="STRING" id="993689.GCA_002077135_01649"/>
<keyword evidence="3" id="KW-0732">Signal</keyword>
<dbReference type="OrthoDB" id="9132795at2"/>
<feature type="domain" description="Glycine zipper 2TM" evidence="4">
    <location>
        <begin position="90"/>
        <end position="130"/>
    </location>
</feature>
<organism evidence="5 6">
    <name type="scientific">Metallibacterium scheffleri</name>
    <dbReference type="NCBI Taxonomy" id="993689"/>
    <lineage>
        <taxon>Bacteria</taxon>
        <taxon>Pseudomonadati</taxon>
        <taxon>Pseudomonadota</taxon>
        <taxon>Gammaproteobacteria</taxon>
        <taxon>Lysobacterales</taxon>
        <taxon>Rhodanobacteraceae</taxon>
        <taxon>Metallibacterium</taxon>
    </lineage>
</organism>
<dbReference type="AlphaFoldDB" id="A0A4S3KQZ6"/>
<evidence type="ECO:0000256" key="2">
    <source>
        <dbReference type="ARBA" id="ARBA00023136"/>
    </source>
</evidence>
<name>A0A4S3KQZ6_9GAMM</name>
<comment type="caution">
    <text evidence="5">The sequence shown here is derived from an EMBL/GenBank/DDBJ whole genome shotgun (WGS) entry which is preliminary data.</text>
</comment>
<gene>
    <name evidence="5" type="ORF">B1806_03705</name>
</gene>
<dbReference type="Pfam" id="PF05433">
    <property type="entry name" value="Rick_17kDa_Anti"/>
    <property type="match status" value="1"/>
</dbReference>
<dbReference type="PANTHER" id="PTHR35603">
    <property type="match status" value="1"/>
</dbReference>
<evidence type="ECO:0000313" key="5">
    <source>
        <dbReference type="EMBL" id="THD11495.1"/>
    </source>
</evidence>
<dbReference type="InterPro" id="IPR008816">
    <property type="entry name" value="Gly_zipper_2TM_dom"/>
</dbReference>
<proteinExistence type="predicted"/>
<evidence type="ECO:0000259" key="4">
    <source>
        <dbReference type="Pfam" id="PF05433"/>
    </source>
</evidence>
<evidence type="ECO:0000256" key="1">
    <source>
        <dbReference type="ARBA" id="ARBA00004370"/>
    </source>
</evidence>
<feature type="signal peptide" evidence="3">
    <location>
        <begin position="1"/>
        <end position="23"/>
    </location>
</feature>
<dbReference type="Proteomes" id="UP000307749">
    <property type="component" value="Unassembled WGS sequence"/>
</dbReference>
<protein>
    <recommendedName>
        <fullName evidence="4">Glycine zipper 2TM domain-containing protein</fullName>
    </recommendedName>
</protein>
<dbReference type="PANTHER" id="PTHR35603:SF2">
    <property type="entry name" value="OUTER MEMBRANE LIPOPROTEIN"/>
    <property type="match status" value="1"/>
</dbReference>
<dbReference type="EMBL" id="MWQO01000012">
    <property type="protein sequence ID" value="THD11495.1"/>
    <property type="molecule type" value="Genomic_DNA"/>
</dbReference>
<keyword evidence="6" id="KW-1185">Reference proteome</keyword>
<dbReference type="RefSeq" id="WP_081127012.1">
    <property type="nucleotide sequence ID" value="NZ_DAHXOC010000015.1"/>
</dbReference>
<dbReference type="GO" id="GO:0019867">
    <property type="term" value="C:outer membrane"/>
    <property type="evidence" value="ECO:0007669"/>
    <property type="project" value="InterPro"/>
</dbReference>
<evidence type="ECO:0000256" key="3">
    <source>
        <dbReference type="SAM" id="SignalP"/>
    </source>
</evidence>
<dbReference type="InterPro" id="IPR051407">
    <property type="entry name" value="Bact_OM_lipoprot/Surf_antigen"/>
</dbReference>
<sequence>MNILMRSMLLGCALAAIAAPAFADPPDWAPAHGWRDHHEGDGPRYVWARVERVTPIYARSGYPVRREVCEQQPGYVVSQERYQQGPGSTAGTLLGAVIGGALGNQVGHGDGRAATTIAGAVIGGAIGNNVTRGPGYYSEQQSYQPGYQNCQVQQGWRAREQVVGYDVIYRWHGNDFQTRTRYAPGERIRMRVDQIARPSGDGYGGGYRGGGDDH</sequence>
<keyword evidence="2" id="KW-0472">Membrane</keyword>
<reference evidence="5 6" key="1">
    <citation type="submission" date="2017-02" db="EMBL/GenBank/DDBJ databases">
        <title>Whole genome sequencing of Metallibacterium scheffleri DSM 24874 (T).</title>
        <authorList>
            <person name="Kumar S."/>
            <person name="Patil P."/>
            <person name="Patil P.B."/>
        </authorList>
    </citation>
    <scope>NUCLEOTIDE SEQUENCE [LARGE SCALE GENOMIC DNA]</scope>
    <source>
        <strain evidence="5 6">DSM 24874</strain>
    </source>
</reference>
<feature type="chain" id="PRO_5020893699" description="Glycine zipper 2TM domain-containing protein" evidence="3">
    <location>
        <begin position="24"/>
        <end position="214"/>
    </location>
</feature>
<accession>A0A4S3KQZ6</accession>
<comment type="subcellular location">
    <subcellularLocation>
        <location evidence="1">Membrane</location>
    </subcellularLocation>
</comment>